<keyword evidence="1 5" id="KW-0963">Cytoplasm</keyword>
<dbReference type="InterPro" id="IPR006839">
    <property type="entry name" value="DarP"/>
</dbReference>
<keyword evidence="2 5" id="KW-0690">Ribosome biogenesis</keyword>
<dbReference type="NCBIfam" id="NF003593">
    <property type="entry name" value="PRK05255.1-1"/>
    <property type="match status" value="1"/>
</dbReference>
<evidence type="ECO:0000256" key="1">
    <source>
        <dbReference type="ARBA" id="ARBA00022490"/>
    </source>
</evidence>
<accession>A0ABY4SL08</accession>
<organism evidence="7 8">
    <name type="scientific">Aquincola tertiaricarbonis</name>
    <dbReference type="NCBI Taxonomy" id="391953"/>
    <lineage>
        <taxon>Bacteria</taxon>
        <taxon>Pseudomonadati</taxon>
        <taxon>Pseudomonadota</taxon>
        <taxon>Betaproteobacteria</taxon>
        <taxon>Burkholderiales</taxon>
        <taxon>Sphaerotilaceae</taxon>
        <taxon>Aquincola</taxon>
    </lineage>
</organism>
<evidence type="ECO:0000256" key="6">
    <source>
        <dbReference type="SAM" id="MobiDB-lite"/>
    </source>
</evidence>
<keyword evidence="4 5" id="KW-0694">RNA-binding</keyword>
<dbReference type="PANTHER" id="PTHR38101:SF1">
    <property type="entry name" value="UPF0307 PROTEIN YJGA"/>
    <property type="match status" value="1"/>
</dbReference>
<reference evidence="7" key="1">
    <citation type="submission" date="2022-05" db="EMBL/GenBank/DDBJ databases">
        <title>An RpoN-dependent PEP-CTERM gene is involved in floc formation of an Aquincola tertiaricarbonis strain.</title>
        <authorList>
            <person name="Qiu D."/>
            <person name="Xia M."/>
        </authorList>
    </citation>
    <scope>NUCLEOTIDE SEQUENCE</scope>
    <source>
        <strain evidence="7">RN12</strain>
    </source>
</reference>
<dbReference type="PIRSF" id="PIRSF016183">
    <property type="entry name" value="UCP016183"/>
    <property type="match status" value="1"/>
</dbReference>
<dbReference type="Pfam" id="PF04751">
    <property type="entry name" value="DarP"/>
    <property type="match status" value="1"/>
</dbReference>
<evidence type="ECO:0000256" key="3">
    <source>
        <dbReference type="ARBA" id="ARBA00022730"/>
    </source>
</evidence>
<name>A0ABY4SL08_AQUTE</name>
<evidence type="ECO:0000256" key="5">
    <source>
        <dbReference type="HAMAP-Rule" id="MF_00765"/>
    </source>
</evidence>
<sequence>MQPHTTDPFDERPSKTALKKQAHDLQRLGEALSELPDDRLAAVPMPESLLEALRETRRIRSHEGRRRHLQYVGKLMRQTDVEPLREAVAAAQLGTAQNTLELHRLEQWRLELVNDDEALTRWMAEWPETDLQHLRSLIRAARKDAALPPEQRHGKAWRELFQFIKSQFNQPRPDAPHEQF</sequence>
<keyword evidence="8" id="KW-1185">Reference proteome</keyword>
<comment type="subcellular location">
    <subcellularLocation>
        <location evidence="5">Cytoplasm</location>
    </subcellularLocation>
    <text evidence="5">Associates with late stage pre-50S ribosomal subunits.</text>
</comment>
<protein>
    <recommendedName>
        <fullName evidence="5">Dual-action ribosomal maturation protein DarP</fullName>
    </recommendedName>
    <alternativeName>
        <fullName evidence="5">Large ribosomal subunit assembly factor DarP</fullName>
    </alternativeName>
</protein>
<dbReference type="Proteomes" id="UP001056201">
    <property type="component" value="Chromosome 2"/>
</dbReference>
<evidence type="ECO:0000256" key="4">
    <source>
        <dbReference type="ARBA" id="ARBA00022884"/>
    </source>
</evidence>
<keyword evidence="3 5" id="KW-0699">rRNA-binding</keyword>
<evidence type="ECO:0000313" key="7">
    <source>
        <dbReference type="EMBL" id="URI11691.1"/>
    </source>
</evidence>
<evidence type="ECO:0000313" key="8">
    <source>
        <dbReference type="Proteomes" id="UP001056201"/>
    </source>
</evidence>
<dbReference type="InterPro" id="IPR023153">
    <property type="entry name" value="DarP_sf"/>
</dbReference>
<proteinExistence type="inferred from homology"/>
<evidence type="ECO:0000256" key="2">
    <source>
        <dbReference type="ARBA" id="ARBA00022517"/>
    </source>
</evidence>
<dbReference type="EMBL" id="CP097636">
    <property type="protein sequence ID" value="URI11691.1"/>
    <property type="molecule type" value="Genomic_DNA"/>
</dbReference>
<feature type="region of interest" description="Disordered" evidence="6">
    <location>
        <begin position="1"/>
        <end position="23"/>
    </location>
</feature>
<dbReference type="Gene3D" id="1.10.60.30">
    <property type="entry name" value="PSPTO4464-like domains"/>
    <property type="match status" value="2"/>
</dbReference>
<dbReference type="RefSeq" id="WP_250199883.1">
    <property type="nucleotide sequence ID" value="NZ_CP097636.1"/>
</dbReference>
<dbReference type="CDD" id="cd16331">
    <property type="entry name" value="YjgA-like"/>
    <property type="match status" value="1"/>
</dbReference>
<gene>
    <name evidence="5" type="primary">darP</name>
    <name evidence="7" type="ORF">MW290_22485</name>
</gene>
<dbReference type="SUPFAM" id="SSF158710">
    <property type="entry name" value="PSPTO4464-like"/>
    <property type="match status" value="1"/>
</dbReference>
<comment type="function">
    <text evidence="5">Member of a network of 50S ribosomal subunit biogenesis factors which assembles along the 30S-50S interface, preventing incorrect 23S rRNA structures from forming. Promotes peptidyl transferase center (PTC) maturation.</text>
</comment>
<dbReference type="PANTHER" id="PTHR38101">
    <property type="entry name" value="UPF0307 PROTEIN YJGA"/>
    <property type="match status" value="1"/>
</dbReference>
<comment type="similarity">
    <text evidence="5">Belongs to the DarP family.</text>
</comment>
<dbReference type="HAMAP" id="MF_00765">
    <property type="entry name" value="DarP"/>
    <property type="match status" value="1"/>
</dbReference>